<gene>
    <name evidence="2" type="ORF">XM38_048260</name>
</gene>
<dbReference type="Proteomes" id="UP000191901">
    <property type="component" value="Chromosome"/>
</dbReference>
<dbReference type="RefSeq" id="WP_225889392.1">
    <property type="nucleotide sequence ID" value="NZ_CP021983.2"/>
</dbReference>
<sequence>MQAQIGSRLGHWRLPDYPGILLGLWFGLMGCTASPEQMGQSSPDLSPSTTEPPAVASTPTESDLGQHLPVTATAILADSYHIDLEVAATSQQQAFGLMYRSPLPDDRGMLFPFDPPRPVSFWMKNVPGSLDMIFIYQGEIKAIASNVPPCDTSPCPTYGPERQVVDAVIELRGGRAAELGLQVGDSVTITFLDS</sequence>
<evidence type="ECO:0000256" key="1">
    <source>
        <dbReference type="SAM" id="MobiDB-lite"/>
    </source>
</evidence>
<proteinExistence type="predicted"/>
<evidence type="ECO:0000313" key="3">
    <source>
        <dbReference type="Proteomes" id="UP000191901"/>
    </source>
</evidence>
<feature type="compositionally biased region" description="Polar residues" evidence="1">
    <location>
        <begin position="36"/>
        <end position="63"/>
    </location>
</feature>
<dbReference type="AlphaFoldDB" id="A0A1Z3HUB2"/>
<organism evidence="2 3">
    <name type="scientific">Halomicronema hongdechloris C2206</name>
    <dbReference type="NCBI Taxonomy" id="1641165"/>
    <lineage>
        <taxon>Bacteria</taxon>
        <taxon>Bacillati</taxon>
        <taxon>Cyanobacteriota</taxon>
        <taxon>Cyanophyceae</taxon>
        <taxon>Nodosilineales</taxon>
        <taxon>Nodosilineaceae</taxon>
        <taxon>Halomicronema</taxon>
    </lineage>
</organism>
<dbReference type="STRING" id="1641165.XM38_01795"/>
<dbReference type="KEGG" id="hhg:XM38_048260"/>
<protein>
    <recommendedName>
        <fullName evidence="4">DUF192 domain-containing protein</fullName>
    </recommendedName>
</protein>
<dbReference type="InterPro" id="IPR038695">
    <property type="entry name" value="Saro_0823-like_sf"/>
</dbReference>
<dbReference type="InterPro" id="IPR003795">
    <property type="entry name" value="DUF192"/>
</dbReference>
<evidence type="ECO:0000313" key="2">
    <source>
        <dbReference type="EMBL" id="ASC73852.1"/>
    </source>
</evidence>
<reference evidence="2 3" key="1">
    <citation type="journal article" date="2016" name="Biochim. Biophys. Acta">
        <title>Characterization of red-shifted phycobilisomes isolated from the chlorophyll f-containing cyanobacterium Halomicronema hongdechloris.</title>
        <authorList>
            <person name="Li Y."/>
            <person name="Lin Y."/>
            <person name="Garvey C.J."/>
            <person name="Birch D."/>
            <person name="Corkery R.W."/>
            <person name="Loughlin P.C."/>
            <person name="Scheer H."/>
            <person name="Willows R.D."/>
            <person name="Chen M."/>
        </authorList>
    </citation>
    <scope>NUCLEOTIDE SEQUENCE [LARGE SCALE GENOMIC DNA]</scope>
    <source>
        <strain evidence="2 3">C2206</strain>
    </source>
</reference>
<name>A0A1Z3HUB2_9CYAN</name>
<evidence type="ECO:0008006" key="4">
    <source>
        <dbReference type="Google" id="ProtNLM"/>
    </source>
</evidence>
<dbReference type="PANTHER" id="PTHR37953">
    <property type="entry name" value="UPF0127 PROTEIN MJ1496"/>
    <property type="match status" value="1"/>
</dbReference>
<dbReference type="Gene3D" id="2.60.120.1140">
    <property type="entry name" value="Protein of unknown function DUF192"/>
    <property type="match status" value="1"/>
</dbReference>
<dbReference type="EMBL" id="CP021983">
    <property type="protein sequence ID" value="ASC73852.1"/>
    <property type="molecule type" value="Genomic_DNA"/>
</dbReference>
<feature type="region of interest" description="Disordered" evidence="1">
    <location>
        <begin position="36"/>
        <end position="64"/>
    </location>
</feature>
<keyword evidence="3" id="KW-1185">Reference proteome</keyword>
<dbReference type="Pfam" id="PF02643">
    <property type="entry name" value="DUF192"/>
    <property type="match status" value="1"/>
</dbReference>
<dbReference type="PANTHER" id="PTHR37953:SF1">
    <property type="entry name" value="UPF0127 PROTEIN MJ1496"/>
    <property type="match status" value="1"/>
</dbReference>
<accession>A0A1Z3HUB2</accession>